<name>A0A5B7E631_PORTR</name>
<evidence type="ECO:0000313" key="2">
    <source>
        <dbReference type="Proteomes" id="UP000324222"/>
    </source>
</evidence>
<sequence>MAKCFKAVRGGIRTYAWTSAGSHAHHLIQYDTATLTLSNCSCDLANCMTLPLLLLRYIKRPLRPLTPTLSNSLM</sequence>
<dbReference type="EMBL" id="VSRR010001945">
    <property type="protein sequence ID" value="MPC28643.1"/>
    <property type="molecule type" value="Genomic_DNA"/>
</dbReference>
<proteinExistence type="predicted"/>
<reference evidence="1 2" key="1">
    <citation type="submission" date="2019-05" db="EMBL/GenBank/DDBJ databases">
        <title>Another draft genome of Portunus trituberculatus and its Hox gene families provides insights of decapod evolution.</title>
        <authorList>
            <person name="Jeong J.-H."/>
            <person name="Song I."/>
            <person name="Kim S."/>
            <person name="Choi T."/>
            <person name="Kim D."/>
            <person name="Ryu S."/>
            <person name="Kim W."/>
        </authorList>
    </citation>
    <scope>NUCLEOTIDE SEQUENCE [LARGE SCALE GENOMIC DNA]</scope>
    <source>
        <tissue evidence="1">Muscle</tissue>
    </source>
</reference>
<organism evidence="1 2">
    <name type="scientific">Portunus trituberculatus</name>
    <name type="common">Swimming crab</name>
    <name type="synonym">Neptunus trituberculatus</name>
    <dbReference type="NCBI Taxonomy" id="210409"/>
    <lineage>
        <taxon>Eukaryota</taxon>
        <taxon>Metazoa</taxon>
        <taxon>Ecdysozoa</taxon>
        <taxon>Arthropoda</taxon>
        <taxon>Crustacea</taxon>
        <taxon>Multicrustacea</taxon>
        <taxon>Malacostraca</taxon>
        <taxon>Eumalacostraca</taxon>
        <taxon>Eucarida</taxon>
        <taxon>Decapoda</taxon>
        <taxon>Pleocyemata</taxon>
        <taxon>Brachyura</taxon>
        <taxon>Eubrachyura</taxon>
        <taxon>Portunoidea</taxon>
        <taxon>Portunidae</taxon>
        <taxon>Portuninae</taxon>
        <taxon>Portunus</taxon>
    </lineage>
</organism>
<protein>
    <submittedName>
        <fullName evidence="1">Uncharacterized protein</fullName>
    </submittedName>
</protein>
<dbReference type="Proteomes" id="UP000324222">
    <property type="component" value="Unassembled WGS sequence"/>
</dbReference>
<evidence type="ECO:0000313" key="1">
    <source>
        <dbReference type="EMBL" id="MPC28643.1"/>
    </source>
</evidence>
<accession>A0A5B7E631</accession>
<comment type="caution">
    <text evidence="1">The sequence shown here is derived from an EMBL/GenBank/DDBJ whole genome shotgun (WGS) entry which is preliminary data.</text>
</comment>
<dbReference type="AlphaFoldDB" id="A0A5B7E631"/>
<gene>
    <name evidence="1" type="ORF">E2C01_021853</name>
</gene>
<keyword evidence="2" id="KW-1185">Reference proteome</keyword>